<dbReference type="SUPFAM" id="SSF46785">
    <property type="entry name" value="Winged helix' DNA-binding domain"/>
    <property type="match status" value="1"/>
</dbReference>
<dbReference type="Pfam" id="PF07702">
    <property type="entry name" value="UTRA"/>
    <property type="match status" value="1"/>
</dbReference>
<evidence type="ECO:0000313" key="6">
    <source>
        <dbReference type="Proteomes" id="UP000319732"/>
    </source>
</evidence>
<dbReference type="GO" id="GO:0045892">
    <property type="term" value="P:negative regulation of DNA-templated transcription"/>
    <property type="evidence" value="ECO:0007669"/>
    <property type="project" value="TreeGrafter"/>
</dbReference>
<dbReference type="PANTHER" id="PTHR44846:SF1">
    <property type="entry name" value="MANNOSYL-D-GLYCERATE TRANSPORT_METABOLISM SYSTEM REPRESSOR MNGR-RELATED"/>
    <property type="match status" value="1"/>
</dbReference>
<keyword evidence="1" id="KW-0805">Transcription regulation</keyword>
<keyword evidence="3" id="KW-0804">Transcription</keyword>
<accession>A0A545SRY7</accession>
<dbReference type="InterPro" id="IPR050679">
    <property type="entry name" value="Bact_HTH_transcr_reg"/>
</dbReference>
<protein>
    <submittedName>
        <fullName evidence="5">GntR family transcriptional regulator</fullName>
    </submittedName>
</protein>
<dbReference type="CDD" id="cd07377">
    <property type="entry name" value="WHTH_GntR"/>
    <property type="match status" value="1"/>
</dbReference>
<evidence type="ECO:0000256" key="2">
    <source>
        <dbReference type="ARBA" id="ARBA00023125"/>
    </source>
</evidence>
<feature type="domain" description="HTH gntR-type" evidence="4">
    <location>
        <begin position="8"/>
        <end position="76"/>
    </location>
</feature>
<dbReference type="SMART" id="SM00345">
    <property type="entry name" value="HTH_GNTR"/>
    <property type="match status" value="1"/>
</dbReference>
<gene>
    <name evidence="5" type="ORF">FKG94_24680</name>
</gene>
<dbReference type="Proteomes" id="UP000319732">
    <property type="component" value="Unassembled WGS sequence"/>
</dbReference>
<dbReference type="Pfam" id="PF00392">
    <property type="entry name" value="GntR"/>
    <property type="match status" value="1"/>
</dbReference>
<dbReference type="AlphaFoldDB" id="A0A545SRY7"/>
<proteinExistence type="predicted"/>
<name>A0A545SRY7_9GAMM</name>
<dbReference type="PROSITE" id="PS50949">
    <property type="entry name" value="HTH_GNTR"/>
    <property type="match status" value="1"/>
</dbReference>
<comment type="caution">
    <text evidence="5">The sequence shown here is derived from an EMBL/GenBank/DDBJ whole genome shotgun (WGS) entry which is preliminary data.</text>
</comment>
<dbReference type="InterPro" id="IPR000524">
    <property type="entry name" value="Tscrpt_reg_HTH_GntR"/>
</dbReference>
<dbReference type="InterPro" id="IPR036390">
    <property type="entry name" value="WH_DNA-bd_sf"/>
</dbReference>
<dbReference type="InterPro" id="IPR028978">
    <property type="entry name" value="Chorismate_lyase_/UTRA_dom_sf"/>
</dbReference>
<dbReference type="SMART" id="SM00866">
    <property type="entry name" value="UTRA"/>
    <property type="match status" value="1"/>
</dbReference>
<evidence type="ECO:0000256" key="3">
    <source>
        <dbReference type="ARBA" id="ARBA00023163"/>
    </source>
</evidence>
<dbReference type="Gene3D" id="1.10.10.10">
    <property type="entry name" value="Winged helix-like DNA-binding domain superfamily/Winged helix DNA-binding domain"/>
    <property type="match status" value="1"/>
</dbReference>
<dbReference type="PANTHER" id="PTHR44846">
    <property type="entry name" value="MANNOSYL-D-GLYCERATE TRANSPORT/METABOLISM SYSTEM REPRESSOR MNGR-RELATED"/>
    <property type="match status" value="1"/>
</dbReference>
<dbReference type="InterPro" id="IPR036388">
    <property type="entry name" value="WH-like_DNA-bd_sf"/>
</dbReference>
<organism evidence="5 6">
    <name type="scientific">Exilibacterium tricleocarpae</name>
    <dbReference type="NCBI Taxonomy" id="2591008"/>
    <lineage>
        <taxon>Bacteria</taxon>
        <taxon>Pseudomonadati</taxon>
        <taxon>Pseudomonadota</taxon>
        <taxon>Gammaproteobacteria</taxon>
        <taxon>Cellvibrionales</taxon>
        <taxon>Cellvibrionaceae</taxon>
        <taxon>Exilibacterium</taxon>
    </lineage>
</organism>
<dbReference type="Gene3D" id="3.40.1410.10">
    <property type="entry name" value="Chorismate lyase-like"/>
    <property type="match status" value="1"/>
</dbReference>
<keyword evidence="2" id="KW-0238">DNA-binding</keyword>
<keyword evidence="6" id="KW-1185">Reference proteome</keyword>
<dbReference type="OrthoDB" id="7173258at2"/>
<dbReference type="PRINTS" id="PR00035">
    <property type="entry name" value="HTHGNTR"/>
</dbReference>
<reference evidence="5 6" key="1">
    <citation type="submission" date="2019-06" db="EMBL/GenBank/DDBJ databases">
        <title>Whole genome sequence for Cellvibrionaceae sp. R142.</title>
        <authorList>
            <person name="Wang G."/>
        </authorList>
    </citation>
    <scope>NUCLEOTIDE SEQUENCE [LARGE SCALE GENOMIC DNA]</scope>
    <source>
        <strain evidence="5 6">R142</strain>
    </source>
</reference>
<evidence type="ECO:0000256" key="1">
    <source>
        <dbReference type="ARBA" id="ARBA00023015"/>
    </source>
</evidence>
<dbReference type="RefSeq" id="WP_142929628.1">
    <property type="nucleotide sequence ID" value="NZ_ML660109.1"/>
</dbReference>
<evidence type="ECO:0000313" key="5">
    <source>
        <dbReference type="EMBL" id="TQV67731.1"/>
    </source>
</evidence>
<evidence type="ECO:0000259" key="4">
    <source>
        <dbReference type="PROSITE" id="PS50949"/>
    </source>
</evidence>
<dbReference type="EMBL" id="VHSG01000033">
    <property type="protein sequence ID" value="TQV67731.1"/>
    <property type="molecule type" value="Genomic_DNA"/>
</dbReference>
<dbReference type="SUPFAM" id="SSF64288">
    <property type="entry name" value="Chorismate lyase-like"/>
    <property type="match status" value="1"/>
</dbReference>
<dbReference type="GO" id="GO:0003700">
    <property type="term" value="F:DNA-binding transcription factor activity"/>
    <property type="evidence" value="ECO:0007669"/>
    <property type="project" value="InterPro"/>
</dbReference>
<dbReference type="InterPro" id="IPR011663">
    <property type="entry name" value="UTRA"/>
</dbReference>
<sequence length="239" mass="27134">MNDAPGLQPLYQQVYTLLVRRIAEGAWRPAEALPSEQMLASELGVSQGTVRKALNAMVMEKLVERRQGKGTFVAEHTQERALFQFFRLRRTDGTRVTPESGVPTIKRRLAKPQERHKLELDDKAKVVEIRRTRLIDAVPTVAETVVLPLYLFPDIDEIGDLPNTLYSLYQSRYGMSVVEADEQLRVDTANREDARRLEVEVGTPLLHIDRIAIAIDGKKVEWRISRLTTNNVVYAVSLS</sequence>
<dbReference type="GO" id="GO:0003677">
    <property type="term" value="F:DNA binding"/>
    <property type="evidence" value="ECO:0007669"/>
    <property type="project" value="UniProtKB-KW"/>
</dbReference>